<reference evidence="1 2" key="1">
    <citation type="submission" date="2019-01" db="EMBL/GenBank/DDBJ databases">
        <authorList>
            <person name="Chen W.-M."/>
        </authorList>
    </citation>
    <scope>NUCLEOTIDE SEQUENCE [LARGE SCALE GENOMIC DNA]</scope>
    <source>
        <strain evidence="1 2">CCP-7</strain>
    </source>
</reference>
<name>A0A437M129_9SPHN</name>
<protein>
    <submittedName>
        <fullName evidence="1">Uncharacterized protein</fullName>
    </submittedName>
</protein>
<evidence type="ECO:0000313" key="1">
    <source>
        <dbReference type="EMBL" id="RVT91286.1"/>
    </source>
</evidence>
<dbReference type="EMBL" id="SACN01000002">
    <property type="protein sequence ID" value="RVT91286.1"/>
    <property type="molecule type" value="Genomic_DNA"/>
</dbReference>
<evidence type="ECO:0000313" key="2">
    <source>
        <dbReference type="Proteomes" id="UP000282971"/>
    </source>
</evidence>
<keyword evidence="2" id="KW-1185">Reference proteome</keyword>
<dbReference type="RefSeq" id="WP_127745298.1">
    <property type="nucleotide sequence ID" value="NZ_SACN01000002.1"/>
</dbReference>
<gene>
    <name evidence="1" type="ORF">EOD43_17415</name>
</gene>
<organism evidence="1 2">
    <name type="scientific">Sphingomonas crocodyli</name>
    <dbReference type="NCBI Taxonomy" id="1979270"/>
    <lineage>
        <taxon>Bacteria</taxon>
        <taxon>Pseudomonadati</taxon>
        <taxon>Pseudomonadota</taxon>
        <taxon>Alphaproteobacteria</taxon>
        <taxon>Sphingomonadales</taxon>
        <taxon>Sphingomonadaceae</taxon>
        <taxon>Sphingomonas</taxon>
    </lineage>
</organism>
<accession>A0A437M129</accession>
<dbReference type="Proteomes" id="UP000282971">
    <property type="component" value="Unassembled WGS sequence"/>
</dbReference>
<comment type="caution">
    <text evidence="1">The sequence shown here is derived from an EMBL/GenBank/DDBJ whole genome shotgun (WGS) entry which is preliminary data.</text>
</comment>
<dbReference type="AlphaFoldDB" id="A0A437M129"/>
<proteinExistence type="predicted"/>
<sequence>MATNFTTVAGSSFVSNGLMAVEVLKSASDALIELQAASQNLLTIGRGSEEEDLERQVAIAESLTSAIVELRGLVAACGEALR</sequence>